<comment type="caution">
    <text evidence="2">The sequence shown here is derived from an EMBL/GenBank/DDBJ whole genome shotgun (WGS) entry which is preliminary data.</text>
</comment>
<evidence type="ECO:0000256" key="1">
    <source>
        <dbReference type="SAM" id="Phobius"/>
    </source>
</evidence>
<feature type="transmembrane region" description="Helical" evidence="1">
    <location>
        <begin position="21"/>
        <end position="43"/>
    </location>
</feature>
<keyword evidence="1" id="KW-0812">Transmembrane</keyword>
<protein>
    <submittedName>
        <fullName evidence="2">SCO6880 family protein</fullName>
    </submittedName>
</protein>
<sequence length="532" mass="56476">MTSQEMGDVYGIGAARSRRGWLLGLTGAQAALVLIAAFPVWLAMALGQWAALLLLAPTWVAVAVLVCVPVRGWSAAQWLGVLARHAVGSALGWTRWTSRAAQGDLGRLAPSADSDAEETGDVDAVEDLEEADLPGILTGLQIHDGPPLAGTGHRPAIIQNHAERTWSVTARVHHPGIGMAEGADRWRMGAGLAELLEAASAGQQIHALAVQVRTVPDDGTERADWVRRHHRPIDAPDGEGSLSEQIHAQLDTVMAGAAMRQEAYVSVVVREDVLGAAVRRGTRGLAGRANVLYGLLAEVEARLVGAIGCSRVEWLVSTALAVAIRTGFEPGDAPALADAALHHAHDEWIPPGVPVAAAGPATASTALRSYRHGDWESVATTILLPRKGAVMGALARALVPTQMGERRALTVVYRPMSQKAATRRTGNNAMAATMGRTINDRLGRDERARDRHAVRHVLETDEKLERGRSLVQVHAALAITIPAHWNVHDYARRLDASVRLCGFTPLPLDGAHDAAFAVAAIPVGAGLPRGRH</sequence>
<gene>
    <name evidence="2" type="ORF">RDV89_17535</name>
</gene>
<feature type="transmembrane region" description="Helical" evidence="1">
    <location>
        <begin position="49"/>
        <end position="68"/>
    </location>
</feature>
<dbReference type="InterPro" id="IPR049978">
    <property type="entry name" value="SCO6880-like"/>
</dbReference>
<accession>A0ABU3Q096</accession>
<name>A0ABU3Q096_9ACTN</name>
<evidence type="ECO:0000313" key="3">
    <source>
        <dbReference type="Proteomes" id="UP001268542"/>
    </source>
</evidence>
<dbReference type="EMBL" id="JAVYII010000008">
    <property type="protein sequence ID" value="MDT9594895.1"/>
    <property type="molecule type" value="Genomic_DNA"/>
</dbReference>
<keyword evidence="1" id="KW-0472">Membrane</keyword>
<dbReference type="Proteomes" id="UP001268542">
    <property type="component" value="Unassembled WGS sequence"/>
</dbReference>
<keyword evidence="3" id="KW-1185">Reference proteome</keyword>
<proteinExistence type="predicted"/>
<keyword evidence="1" id="KW-1133">Transmembrane helix</keyword>
<reference evidence="2 3" key="1">
    <citation type="submission" date="2023-08" db="EMBL/GenBank/DDBJ databases">
        <title>Nocardioides seae sp. nov., a bacterium isolated from a soil.</title>
        <authorList>
            <person name="Wang X."/>
        </authorList>
    </citation>
    <scope>NUCLEOTIDE SEQUENCE [LARGE SCALE GENOMIC DNA]</scope>
    <source>
        <strain evidence="2 3">YZH12</strain>
    </source>
</reference>
<evidence type="ECO:0000313" key="2">
    <source>
        <dbReference type="EMBL" id="MDT9594895.1"/>
    </source>
</evidence>
<organism evidence="2 3">
    <name type="scientific">Nocardioides imazamoxiresistens</name>
    <dbReference type="NCBI Taxonomy" id="3231893"/>
    <lineage>
        <taxon>Bacteria</taxon>
        <taxon>Bacillati</taxon>
        <taxon>Actinomycetota</taxon>
        <taxon>Actinomycetes</taxon>
        <taxon>Propionibacteriales</taxon>
        <taxon>Nocardioidaceae</taxon>
        <taxon>Nocardioides</taxon>
    </lineage>
</organism>
<dbReference type="RefSeq" id="WP_315735108.1">
    <property type="nucleotide sequence ID" value="NZ_JAVYII010000008.1"/>
</dbReference>
<dbReference type="NCBIfam" id="NF042935">
    <property type="entry name" value="SCO6880_fam"/>
    <property type="match status" value="1"/>
</dbReference>